<feature type="compositionally biased region" description="Basic residues" evidence="1">
    <location>
        <begin position="112"/>
        <end position="121"/>
    </location>
</feature>
<reference evidence="4" key="1">
    <citation type="submission" date="2024-04" db="EMBL/GenBank/DDBJ databases">
        <authorList>
            <person name="Shaw F."/>
            <person name="Minotto A."/>
        </authorList>
    </citation>
    <scope>NUCLEOTIDE SEQUENCE [LARGE SCALE GENOMIC DNA]</scope>
</reference>
<accession>A0ABP1CIT6</accession>
<keyword evidence="4" id="KW-1185">Reference proteome</keyword>
<evidence type="ECO:0000256" key="1">
    <source>
        <dbReference type="SAM" id="MobiDB-lite"/>
    </source>
</evidence>
<gene>
    <name evidence="3" type="ORF">GFSPODELE1_LOCUS385</name>
</gene>
<organism evidence="3 4">
    <name type="scientific">Somion occarium</name>
    <dbReference type="NCBI Taxonomy" id="3059160"/>
    <lineage>
        <taxon>Eukaryota</taxon>
        <taxon>Fungi</taxon>
        <taxon>Dikarya</taxon>
        <taxon>Basidiomycota</taxon>
        <taxon>Agaricomycotina</taxon>
        <taxon>Agaricomycetes</taxon>
        <taxon>Polyporales</taxon>
        <taxon>Cerrenaceae</taxon>
        <taxon>Somion</taxon>
    </lineage>
</organism>
<dbReference type="EMBL" id="OZ037944">
    <property type="protein sequence ID" value="CAL1694598.1"/>
    <property type="molecule type" value="Genomic_DNA"/>
</dbReference>
<name>A0ABP1CIT6_9APHY</name>
<evidence type="ECO:0000259" key="2">
    <source>
        <dbReference type="PROSITE" id="PS00028"/>
    </source>
</evidence>
<dbReference type="PROSITE" id="PS00028">
    <property type="entry name" value="ZINC_FINGER_C2H2_1"/>
    <property type="match status" value="1"/>
</dbReference>
<feature type="region of interest" description="Disordered" evidence="1">
    <location>
        <begin position="76"/>
        <end position="137"/>
    </location>
</feature>
<feature type="domain" description="C2H2-type" evidence="2">
    <location>
        <begin position="8"/>
        <end position="29"/>
    </location>
</feature>
<evidence type="ECO:0000313" key="4">
    <source>
        <dbReference type="Proteomes" id="UP001497453"/>
    </source>
</evidence>
<dbReference type="Proteomes" id="UP001497453">
    <property type="component" value="Chromosome 1"/>
</dbReference>
<proteinExistence type="predicted"/>
<evidence type="ECO:0000313" key="3">
    <source>
        <dbReference type="EMBL" id="CAL1694598.1"/>
    </source>
</evidence>
<dbReference type="Gene3D" id="3.30.160.60">
    <property type="entry name" value="Classic Zinc Finger"/>
    <property type="match status" value="1"/>
</dbReference>
<sequence length="252" mass="27689">MSSGPVACDKCGDKVKDEKYLQRHEDEVHCSTAVVLLPDGTHLIVPRGANRRFQCPLCSITLKTGRTLNGHIEKSCSGVTHSQRPLNPARSPGSEDDGDGLYLPGVRNSQPKSHRKKKSRNRTSDTYPSDKPHQYHNQTDSAAATNDQVHQPSLRPAAVELNQGSKLFASGSRHVEPQTQAAPLSAVDPVLRAFLAALRCPLGHHIDAFLGCGIDSMMKLDMLPAMPDERKIIDEELKKEGVTVFELSMRRN</sequence>
<dbReference type="InterPro" id="IPR013087">
    <property type="entry name" value="Znf_C2H2_type"/>
</dbReference>
<protein>
    <recommendedName>
        <fullName evidence="2">C2H2-type domain-containing protein</fullName>
    </recommendedName>
</protein>